<dbReference type="EMBL" id="CP036348">
    <property type="protein sequence ID" value="QDV71102.1"/>
    <property type="molecule type" value="Genomic_DNA"/>
</dbReference>
<proteinExistence type="predicted"/>
<feature type="region of interest" description="Disordered" evidence="1">
    <location>
        <begin position="529"/>
        <end position="550"/>
    </location>
</feature>
<evidence type="ECO:0000313" key="2">
    <source>
        <dbReference type="EMBL" id="QDV71102.1"/>
    </source>
</evidence>
<evidence type="ECO:0000313" key="3">
    <source>
        <dbReference type="Proteomes" id="UP000315082"/>
    </source>
</evidence>
<organism evidence="2 3">
    <name type="scientific">Rosistilla carotiformis</name>
    <dbReference type="NCBI Taxonomy" id="2528017"/>
    <lineage>
        <taxon>Bacteria</taxon>
        <taxon>Pseudomonadati</taxon>
        <taxon>Planctomycetota</taxon>
        <taxon>Planctomycetia</taxon>
        <taxon>Pirellulales</taxon>
        <taxon>Pirellulaceae</taxon>
        <taxon>Rosistilla</taxon>
    </lineage>
</organism>
<evidence type="ECO:0000256" key="1">
    <source>
        <dbReference type="SAM" id="MobiDB-lite"/>
    </source>
</evidence>
<dbReference type="AlphaFoldDB" id="A0A518JZY8"/>
<keyword evidence="3" id="KW-1185">Reference proteome</keyword>
<dbReference type="KEGG" id="rcf:Poly24_48350"/>
<dbReference type="RefSeq" id="WP_145101345.1">
    <property type="nucleotide sequence ID" value="NZ_CP036348.1"/>
</dbReference>
<dbReference type="Proteomes" id="UP000315082">
    <property type="component" value="Chromosome"/>
</dbReference>
<gene>
    <name evidence="2" type="ORF">Poly24_48350</name>
</gene>
<dbReference type="OrthoDB" id="244201at2"/>
<accession>A0A518JZY8</accession>
<sequence>MTPKRPLRYESLEGRRLLAGDLISTPVFATDSIDVEHRTHPLIAAEAVESSAILVPRDASIDGLIHEADGRVVVVDSSHRSGFASQLWIFDRDANGSLGPARDVVDPGFHVDRMLISGNQAILFGTQWSWNQGVGASHASPDDQPQTLVATIDLPTADAAAGPAIHQTVPGILKELHHNEQQLILVTQTFASASEMASSLPAHETVYTFAITAMGLAAVALQQIEPGNLRVRGNRLFNLTTRTDSPRAVLGPDASPHNAVTQFAIDSQSIDPVAQIEIGSGWIGSFEITSDQTATVIRSKQTGGAAIITAVDILDLSGDTVRLFDSLSVANFAGYVIAAQPDVVLLYDPAMPDGLVVVDTQPQQLKADDRVRRIKIDSNLTLHPEGVRLSNDRVVILATRPQHADPIDRLRDLSLDGRQPAQAMLLTISLQQASLVAISPLGNVHQRPIHPMLRLIDKATRRIGLLIDHQDAADAQSAGFLYGQIDEEGKFAVEGIVPDLQTQDEIDVDASRLLARSDGRLIQHRWDQPDQPTRLVPLATSKGADGERDQ</sequence>
<reference evidence="2 3" key="1">
    <citation type="submission" date="2019-02" db="EMBL/GenBank/DDBJ databases">
        <title>Deep-cultivation of Planctomycetes and their phenomic and genomic characterization uncovers novel biology.</title>
        <authorList>
            <person name="Wiegand S."/>
            <person name="Jogler M."/>
            <person name="Boedeker C."/>
            <person name="Pinto D."/>
            <person name="Vollmers J."/>
            <person name="Rivas-Marin E."/>
            <person name="Kohn T."/>
            <person name="Peeters S.H."/>
            <person name="Heuer A."/>
            <person name="Rast P."/>
            <person name="Oberbeckmann S."/>
            <person name="Bunk B."/>
            <person name="Jeske O."/>
            <person name="Meyerdierks A."/>
            <person name="Storesund J.E."/>
            <person name="Kallscheuer N."/>
            <person name="Luecker S."/>
            <person name="Lage O.M."/>
            <person name="Pohl T."/>
            <person name="Merkel B.J."/>
            <person name="Hornburger P."/>
            <person name="Mueller R.-W."/>
            <person name="Bruemmer F."/>
            <person name="Labrenz M."/>
            <person name="Spormann A.M."/>
            <person name="Op den Camp H."/>
            <person name="Overmann J."/>
            <person name="Amann R."/>
            <person name="Jetten M.S.M."/>
            <person name="Mascher T."/>
            <person name="Medema M.H."/>
            <person name="Devos D.P."/>
            <person name="Kaster A.-K."/>
            <person name="Ovreas L."/>
            <person name="Rohde M."/>
            <person name="Galperin M.Y."/>
            <person name="Jogler C."/>
        </authorList>
    </citation>
    <scope>NUCLEOTIDE SEQUENCE [LARGE SCALE GENOMIC DNA]</scope>
    <source>
        <strain evidence="2 3">Poly24</strain>
    </source>
</reference>
<protein>
    <submittedName>
        <fullName evidence="2">Uncharacterized protein</fullName>
    </submittedName>
</protein>
<name>A0A518JZY8_9BACT</name>